<dbReference type="InterPro" id="IPR023631">
    <property type="entry name" value="Amidase_dom"/>
</dbReference>
<dbReference type="InterPro" id="IPR000120">
    <property type="entry name" value="Amidase"/>
</dbReference>
<organism evidence="3">
    <name type="scientific">Acinetobacter towneri</name>
    <dbReference type="NCBI Taxonomy" id="202956"/>
    <lineage>
        <taxon>Bacteria</taxon>
        <taxon>Pseudomonadati</taxon>
        <taxon>Pseudomonadota</taxon>
        <taxon>Gammaproteobacteria</taxon>
        <taxon>Moraxellales</taxon>
        <taxon>Moraxellaceae</taxon>
        <taxon>Acinetobacter</taxon>
    </lineage>
</organism>
<dbReference type="EMBL" id="KT965093">
    <property type="protein sequence ID" value="AMQ45987.1"/>
    <property type="molecule type" value="Genomic_DNA"/>
</dbReference>
<dbReference type="Gene3D" id="3.90.1300.10">
    <property type="entry name" value="Amidase signature (AS) domain"/>
    <property type="match status" value="1"/>
</dbReference>
<keyword evidence="3" id="KW-0614">Plasmid</keyword>
<dbReference type="InterPro" id="IPR020556">
    <property type="entry name" value="Amidase_CS"/>
</dbReference>
<dbReference type="PANTHER" id="PTHR11895">
    <property type="entry name" value="TRANSAMIDASE"/>
    <property type="match status" value="1"/>
</dbReference>
<proteinExistence type="inferred from homology"/>
<feature type="domain" description="Amidase" evidence="2">
    <location>
        <begin position="27"/>
        <end position="465"/>
    </location>
</feature>
<dbReference type="Pfam" id="PF01425">
    <property type="entry name" value="Amidase"/>
    <property type="match status" value="1"/>
</dbReference>
<evidence type="ECO:0000256" key="1">
    <source>
        <dbReference type="ARBA" id="ARBA00009199"/>
    </source>
</evidence>
<dbReference type="SUPFAM" id="SSF75304">
    <property type="entry name" value="Amidase signature (AS) enzymes"/>
    <property type="match status" value="1"/>
</dbReference>
<dbReference type="PANTHER" id="PTHR11895:SF7">
    <property type="entry name" value="GLUTAMYL-TRNA(GLN) AMIDOTRANSFERASE SUBUNIT A, MITOCHONDRIAL"/>
    <property type="match status" value="1"/>
</dbReference>
<evidence type="ECO:0000313" key="3">
    <source>
        <dbReference type="EMBL" id="AMQ45987.1"/>
    </source>
</evidence>
<accession>A0A142ECU9</accession>
<reference evidence="3" key="1">
    <citation type="submission" date="2017-07" db="EMBL/GenBank/DDBJ databases">
        <authorList>
            <person name="Zhou D."/>
            <person name="Huang Y."/>
            <person name="Yuan J."/>
            <person name="Huang L."/>
            <person name="Tong Y."/>
        </authorList>
    </citation>
    <scope>NUCLEOTIDE SEQUENCE</scope>
    <source>
        <strain evidence="3">G295</strain>
        <plasmid evidence="3">pNDM-GJ02</plasmid>
    </source>
</reference>
<protein>
    <submittedName>
        <fullName evidence="3">Amidotransferase A</fullName>
    </submittedName>
</protein>
<dbReference type="InterPro" id="IPR036928">
    <property type="entry name" value="AS_sf"/>
</dbReference>
<name>A0A142ECU9_9GAMM</name>
<comment type="similarity">
    <text evidence="1">Belongs to the amidase family.</text>
</comment>
<geneLocation type="plasmid" evidence="3">
    <name>pNDM-GJ02</name>
</geneLocation>
<dbReference type="RefSeq" id="WP_019838169.1">
    <property type="nucleotide sequence ID" value="NZ_KT965093.1"/>
</dbReference>
<dbReference type="PROSITE" id="PS00571">
    <property type="entry name" value="AMIDASES"/>
    <property type="match status" value="1"/>
</dbReference>
<evidence type="ECO:0000259" key="2">
    <source>
        <dbReference type="Pfam" id="PF01425"/>
    </source>
</evidence>
<sequence length="511" mass="55223">MIGSQVHWKTATEIAGLVKSKQISPREVVEGTIELIEQRNPSMNAVTYKAYDEARVKAAELERHIMNGGRTGALAGVPTLMKDLFAAKPGWPSTLGGISALKHLRGAEGAWSTFPLKMSNEDSLLLGQTNSPVFGFRGVTDNKFFGPTRNPFNLDYNAGGSSGGAAAVVADGIVPIAGGTDAGGSVRIPAAWTNTYGFQPSIGRIPFISRPNAFHLAAYIYEGPITRTVEDAALAMNALHGFDRRDPNSLRVKLDFTSALVQGVRGKKIGLTLDYGVFPVQPEIKDLISKTAQVFTQLGAHVEFVDLGIPYSQEQMSDAWCRMLAIPTAASMHALHEDGIDLFSEHRADIPDALMKWIDAVADINVQQISADQILRTSVFDCMNRVFDRFDLLLAPTLACMPVRNATDGSTEGPSAINGEKVNPLIGWCMTYLTNFSGHPSASVPAGLIDGLPVGMLIIGDRQADLDVIAASAAFEEARPWLQYYDIPARRALHSEEPSNSLNKNKIKDQS</sequence>
<dbReference type="AlphaFoldDB" id="A0A142ECU9"/>
<dbReference type="GO" id="GO:0016740">
    <property type="term" value="F:transferase activity"/>
    <property type="evidence" value="ECO:0007669"/>
    <property type="project" value="UniProtKB-KW"/>
</dbReference>
<keyword evidence="3" id="KW-0808">Transferase</keyword>